<dbReference type="InterPro" id="IPR051053">
    <property type="entry name" value="ECH/Chromodomain_protein"/>
</dbReference>
<dbReference type="InterPro" id="IPR014748">
    <property type="entry name" value="Enoyl-CoA_hydra_C"/>
</dbReference>
<comment type="caution">
    <text evidence="5">The sequence shown here is derived from an EMBL/GenBank/DDBJ whole genome shotgun (WGS) entry which is preliminary data.</text>
</comment>
<evidence type="ECO:0000256" key="2">
    <source>
        <dbReference type="ARBA" id="ARBA00005254"/>
    </source>
</evidence>
<dbReference type="OrthoDB" id="5365311at2"/>
<name>A0A3A8ISS2_9BACT</name>
<gene>
    <name evidence="5" type="ORF">D7V88_24825</name>
</gene>
<dbReference type="InterPro" id="IPR029045">
    <property type="entry name" value="ClpP/crotonase-like_dom_sf"/>
</dbReference>
<dbReference type="CDD" id="cd06558">
    <property type="entry name" value="crotonase-like"/>
    <property type="match status" value="1"/>
</dbReference>
<dbReference type="Pfam" id="PF00378">
    <property type="entry name" value="ECH_1"/>
    <property type="match status" value="1"/>
</dbReference>
<dbReference type="Proteomes" id="UP000268094">
    <property type="component" value="Unassembled WGS sequence"/>
</dbReference>
<evidence type="ECO:0000256" key="4">
    <source>
        <dbReference type="ARBA" id="ARBA00023235"/>
    </source>
</evidence>
<dbReference type="Gene3D" id="3.90.226.10">
    <property type="entry name" value="2-enoyl-CoA Hydratase, Chain A, domain 1"/>
    <property type="match status" value="1"/>
</dbReference>
<dbReference type="SUPFAM" id="SSF52096">
    <property type="entry name" value="ClpP/crotonase"/>
    <property type="match status" value="1"/>
</dbReference>
<sequence>MSDTVLTQLDAGVLSVTFNRPEKKNAFTHAMYEAATAALLDADRRDDVRVVLLSGAGGAFTAGNDIGDFVEHPPAGEDSAVFRYLRALASMAKPVLAAVEGAAVGIGTTMLLHCDYVVAGDKTRFCMPFVNLGLCAEGASSLLLPRAAGFALASELLLFGDPFDAGTALRAGIINKAVPEAQLKEVATERARALASRPAQALKVTKQLIRGPLREQVETTMKREGAEFIQRLHSDEAREALMSFMTRGKK</sequence>
<evidence type="ECO:0000256" key="1">
    <source>
        <dbReference type="ARBA" id="ARBA00004275"/>
    </source>
</evidence>
<accession>A0A3A8ISS2</accession>
<reference evidence="6" key="1">
    <citation type="submission" date="2018-09" db="EMBL/GenBank/DDBJ databases">
        <authorList>
            <person name="Livingstone P.G."/>
            <person name="Whitworth D.E."/>
        </authorList>
    </citation>
    <scope>NUCLEOTIDE SEQUENCE [LARGE SCALE GENOMIC DNA]</scope>
    <source>
        <strain evidence="6">CA054A</strain>
    </source>
</reference>
<dbReference type="RefSeq" id="WP_120543126.1">
    <property type="nucleotide sequence ID" value="NZ_RAVZ01000189.1"/>
</dbReference>
<dbReference type="PANTHER" id="PTHR43684">
    <property type="match status" value="1"/>
</dbReference>
<proteinExistence type="inferred from homology"/>
<keyword evidence="3" id="KW-0576">Peroxisome</keyword>
<dbReference type="AlphaFoldDB" id="A0A3A8ISS2"/>
<protein>
    <submittedName>
        <fullName evidence="5">Enoyl-CoA hydratase</fullName>
    </submittedName>
</protein>
<comment type="subcellular location">
    <subcellularLocation>
        <location evidence="1">Peroxisome</location>
    </subcellularLocation>
</comment>
<keyword evidence="4" id="KW-0413">Isomerase</keyword>
<dbReference type="EMBL" id="RAVZ01000189">
    <property type="protein sequence ID" value="RKG82790.1"/>
    <property type="molecule type" value="Genomic_DNA"/>
</dbReference>
<evidence type="ECO:0000256" key="3">
    <source>
        <dbReference type="ARBA" id="ARBA00023140"/>
    </source>
</evidence>
<dbReference type="GO" id="GO:0004165">
    <property type="term" value="F:delta(3)-delta(2)-enoyl-CoA isomerase activity"/>
    <property type="evidence" value="ECO:0007669"/>
    <property type="project" value="UniProtKB-ARBA"/>
</dbReference>
<dbReference type="Gene3D" id="1.10.12.10">
    <property type="entry name" value="Lyase 2-enoyl-coa Hydratase, Chain A, domain 2"/>
    <property type="match status" value="1"/>
</dbReference>
<evidence type="ECO:0000313" key="6">
    <source>
        <dbReference type="Proteomes" id="UP000268094"/>
    </source>
</evidence>
<dbReference type="InterPro" id="IPR001753">
    <property type="entry name" value="Enoyl-CoA_hydra/iso"/>
</dbReference>
<keyword evidence="6" id="KW-1185">Reference proteome</keyword>
<comment type="similarity">
    <text evidence="2">Belongs to the enoyl-CoA hydratase/isomerase family.</text>
</comment>
<organism evidence="5 6">
    <name type="scientific">Corallococcus terminator</name>
    <dbReference type="NCBI Taxonomy" id="2316733"/>
    <lineage>
        <taxon>Bacteria</taxon>
        <taxon>Pseudomonadati</taxon>
        <taxon>Myxococcota</taxon>
        <taxon>Myxococcia</taxon>
        <taxon>Myxococcales</taxon>
        <taxon>Cystobacterineae</taxon>
        <taxon>Myxococcaceae</taxon>
        <taxon>Corallococcus</taxon>
    </lineage>
</organism>
<dbReference type="PANTHER" id="PTHR43684:SF1">
    <property type="entry name" value="ENOYL-COA DELTA ISOMERASE 2"/>
    <property type="match status" value="1"/>
</dbReference>
<evidence type="ECO:0000313" key="5">
    <source>
        <dbReference type="EMBL" id="RKG82790.1"/>
    </source>
</evidence>